<comment type="subcellular location">
    <subcellularLocation>
        <location evidence="12">Cell membrane</location>
        <topology evidence="12">Single-pass membrane protein</topology>
    </subcellularLocation>
    <subcellularLocation>
        <location evidence="11">Endomembrane system</location>
        <topology evidence="11">Single-pass membrane protein</topology>
    </subcellularLocation>
</comment>
<evidence type="ECO:0000256" key="6">
    <source>
        <dbReference type="ARBA" id="ARBA00023065"/>
    </source>
</evidence>
<dbReference type="NCBIfam" id="NF006292">
    <property type="entry name" value="PRK08475.1"/>
    <property type="match status" value="1"/>
</dbReference>
<evidence type="ECO:0000256" key="3">
    <source>
        <dbReference type="ARBA" id="ARBA00022692"/>
    </source>
</evidence>
<evidence type="ECO:0000256" key="1">
    <source>
        <dbReference type="ARBA" id="ARBA00022448"/>
    </source>
</evidence>
<protein>
    <recommendedName>
        <fullName evidence="12">ATP synthase subunit b</fullName>
    </recommendedName>
    <alternativeName>
        <fullName evidence="12">ATP synthase F(0) sector subunit b</fullName>
    </alternativeName>
    <alternativeName>
        <fullName evidence="12">ATPase subunit I</fullName>
    </alternativeName>
    <alternativeName>
        <fullName evidence="12">F-type ATPase subunit b</fullName>
        <shortName evidence="12">F-ATPase subunit b</shortName>
    </alternativeName>
</protein>
<evidence type="ECO:0000256" key="5">
    <source>
        <dbReference type="ARBA" id="ARBA00022989"/>
    </source>
</evidence>
<organism evidence="15 16">
    <name type="scientific">Campylobacter portucalensis</name>
    <dbReference type="NCBI Taxonomy" id="2608384"/>
    <lineage>
        <taxon>Bacteria</taxon>
        <taxon>Pseudomonadati</taxon>
        <taxon>Campylobacterota</taxon>
        <taxon>Epsilonproteobacteria</taxon>
        <taxon>Campylobacterales</taxon>
        <taxon>Campylobacteraceae</taxon>
        <taxon>Campylobacter</taxon>
    </lineage>
</organism>
<feature type="coiled-coil region" evidence="14">
    <location>
        <begin position="64"/>
        <end position="131"/>
    </location>
</feature>
<comment type="function">
    <text evidence="10">Component of the F(0) channel, it forms part of the peripheral stalk, linking F(1) to F(0). The b'-subunit is a diverged and duplicated form of b found in plants and photosynthetic bacteria.</text>
</comment>
<comment type="caution">
    <text evidence="15">The sequence shown here is derived from an EMBL/GenBank/DDBJ whole genome shotgun (WGS) entry which is preliminary data.</text>
</comment>
<evidence type="ECO:0000256" key="10">
    <source>
        <dbReference type="ARBA" id="ARBA00025614"/>
    </source>
</evidence>
<name>A0A6L5WHW5_9BACT</name>
<comment type="function">
    <text evidence="9 12">F(1)F(0) ATP synthase produces ATP from ADP in the presence of a proton or sodium gradient. F-type ATPases consist of two structural domains, F(1) containing the extramembraneous catalytic core and F(0) containing the membrane proton channel, linked together by a central stalk and a peripheral stalk. During catalysis, ATP synthesis in the catalytic domain of F(1) is coupled via a rotary mechanism of the central stalk subunits to proton translocation.</text>
</comment>
<reference evidence="15 16" key="1">
    <citation type="submission" date="2019-09" db="EMBL/GenBank/DDBJ databases">
        <authorList>
            <person name="Silva M."/>
            <person name="Pereira G."/>
            <person name="Lopes-Da-Costa L."/>
            <person name="Silva E."/>
        </authorList>
    </citation>
    <scope>NUCLEOTIDE SEQUENCE [LARGE SCALE GENOMIC DNA]</scope>
    <source>
        <strain evidence="15 16">FMV-PI01</strain>
    </source>
</reference>
<keyword evidence="14" id="KW-0175">Coiled coil</keyword>
<dbReference type="GO" id="GO:0012505">
    <property type="term" value="C:endomembrane system"/>
    <property type="evidence" value="ECO:0007669"/>
    <property type="project" value="UniProtKB-SubCell"/>
</dbReference>
<evidence type="ECO:0000313" key="15">
    <source>
        <dbReference type="EMBL" id="MSN96634.1"/>
    </source>
</evidence>
<evidence type="ECO:0000256" key="2">
    <source>
        <dbReference type="ARBA" id="ARBA00022547"/>
    </source>
</evidence>
<proteinExistence type="inferred from homology"/>
<evidence type="ECO:0000256" key="12">
    <source>
        <dbReference type="HAMAP-Rule" id="MF_01398"/>
    </source>
</evidence>
<dbReference type="RefSeq" id="WP_154570902.1">
    <property type="nucleotide sequence ID" value="NZ_VWSJ01000021.1"/>
</dbReference>
<dbReference type="InterPro" id="IPR002146">
    <property type="entry name" value="ATP_synth_b/b'su_bac/chlpt"/>
</dbReference>
<dbReference type="AlphaFoldDB" id="A0A6L5WHW5"/>
<dbReference type="GO" id="GO:0046933">
    <property type="term" value="F:proton-transporting ATP synthase activity, rotational mechanism"/>
    <property type="evidence" value="ECO:0007669"/>
    <property type="project" value="UniProtKB-UniRule"/>
</dbReference>
<gene>
    <name evidence="12" type="primary">atpF</name>
    <name evidence="15" type="ORF">F1B92_05555</name>
</gene>
<evidence type="ECO:0000256" key="11">
    <source>
        <dbReference type="ARBA" id="ARBA00037847"/>
    </source>
</evidence>
<keyword evidence="4 12" id="KW-0375">Hydrogen ion transport</keyword>
<keyword evidence="3 12" id="KW-0812">Transmembrane</keyword>
<keyword evidence="5 12" id="KW-1133">Transmembrane helix</keyword>
<keyword evidence="6 12" id="KW-0406">Ion transport</keyword>
<evidence type="ECO:0000256" key="9">
    <source>
        <dbReference type="ARBA" id="ARBA00025198"/>
    </source>
</evidence>
<dbReference type="EMBL" id="VWSJ01000021">
    <property type="protein sequence ID" value="MSN96634.1"/>
    <property type="molecule type" value="Genomic_DNA"/>
</dbReference>
<evidence type="ECO:0000256" key="13">
    <source>
        <dbReference type="RuleBase" id="RU003848"/>
    </source>
</evidence>
<evidence type="ECO:0000256" key="4">
    <source>
        <dbReference type="ARBA" id="ARBA00022781"/>
    </source>
</evidence>
<evidence type="ECO:0000256" key="7">
    <source>
        <dbReference type="ARBA" id="ARBA00023136"/>
    </source>
</evidence>
<comment type="subunit">
    <text evidence="12">F-type ATPases have 2 components, F(1) - the catalytic core - and F(0) - the membrane proton channel. F(1) has five subunits: alpha(3), beta(3), gamma(1), delta(1), epsilon(1). F(0) has three main subunits: a(1), b(2) and c(10-14). The alpha and beta chains form an alternating ring which encloses part of the gamma chain. F(1) is attached to F(0) by a central stalk formed by the gamma and epsilon chains, while a peripheral stalk is formed by the delta and b chains.</text>
</comment>
<evidence type="ECO:0000256" key="8">
    <source>
        <dbReference type="ARBA" id="ARBA00023310"/>
    </source>
</evidence>
<dbReference type="Proteomes" id="UP000476338">
    <property type="component" value="Unassembled WGS sequence"/>
</dbReference>
<keyword evidence="1 12" id="KW-0813">Transport</keyword>
<dbReference type="Pfam" id="PF00430">
    <property type="entry name" value="ATP-synt_B"/>
    <property type="match status" value="1"/>
</dbReference>
<dbReference type="CDD" id="cd06503">
    <property type="entry name" value="ATP-synt_Fo_b"/>
    <property type="match status" value="1"/>
</dbReference>
<sequence length="170" mass="19757">MKKIIFLCLVPMIIIASSHEGVKDFDIIPRTLNFLIFFGILFYFLKDYAQKAYKDRINLIASKLDAIQNKLNDSKSQKEQAAKDIEEARNGAARLMEVAYKEIEIIKQKTKENAQIEINNLKKSYENKKEFEAKKMTKQVVNEILNQSLDNDSMKFSQKDLVNIVYKKVV</sequence>
<dbReference type="HAMAP" id="MF_01398">
    <property type="entry name" value="ATP_synth_b_bprime"/>
    <property type="match status" value="1"/>
</dbReference>
<comment type="similarity">
    <text evidence="12 13">Belongs to the ATPase B chain family.</text>
</comment>
<reference evidence="15 16" key="2">
    <citation type="submission" date="2020-03" db="EMBL/GenBank/DDBJ databases">
        <title>Campylobacter portucalensis sp. nov., a new species of Campylobacter isolated from the reproductive tract of bulls.</title>
        <authorList>
            <person name="Silva M.F."/>
            <person name="Pereira G."/>
            <person name="Carneiro C."/>
            <person name="Hemphill A."/>
            <person name="Mateus L."/>
            <person name="Lopes-Da-Costa L."/>
            <person name="Silva E."/>
        </authorList>
    </citation>
    <scope>NUCLEOTIDE SEQUENCE [LARGE SCALE GENOMIC DNA]</scope>
    <source>
        <strain evidence="15 16">FMV-PI01</strain>
    </source>
</reference>
<evidence type="ECO:0000256" key="14">
    <source>
        <dbReference type="SAM" id="Coils"/>
    </source>
</evidence>
<evidence type="ECO:0000313" key="16">
    <source>
        <dbReference type="Proteomes" id="UP000476338"/>
    </source>
</evidence>
<accession>A0A6L5WHW5</accession>
<dbReference type="GO" id="GO:0005886">
    <property type="term" value="C:plasma membrane"/>
    <property type="evidence" value="ECO:0007669"/>
    <property type="project" value="UniProtKB-SubCell"/>
</dbReference>
<dbReference type="Gene3D" id="1.20.5.2950">
    <property type="match status" value="1"/>
</dbReference>
<keyword evidence="7 12" id="KW-0472">Membrane</keyword>
<keyword evidence="16" id="KW-1185">Reference proteome</keyword>
<keyword evidence="2 12" id="KW-0138">CF(0)</keyword>
<keyword evidence="8 12" id="KW-0066">ATP synthesis</keyword>
<keyword evidence="12" id="KW-1003">Cell membrane</keyword>
<dbReference type="GO" id="GO:0045259">
    <property type="term" value="C:proton-transporting ATP synthase complex"/>
    <property type="evidence" value="ECO:0007669"/>
    <property type="project" value="UniProtKB-KW"/>
</dbReference>
<feature type="transmembrane region" description="Helical" evidence="12">
    <location>
        <begin position="28"/>
        <end position="45"/>
    </location>
</feature>